<feature type="region of interest" description="Disordered" evidence="1">
    <location>
        <begin position="148"/>
        <end position="268"/>
    </location>
</feature>
<proteinExistence type="predicted"/>
<evidence type="ECO:0000256" key="1">
    <source>
        <dbReference type="SAM" id="MobiDB-lite"/>
    </source>
</evidence>
<gene>
    <name evidence="3" type="ORF">C7B82_02500</name>
</gene>
<comment type="caution">
    <text evidence="3">The sequence shown here is derived from an EMBL/GenBank/DDBJ whole genome shotgun (WGS) entry which is preliminary data.</text>
</comment>
<evidence type="ECO:0000313" key="4">
    <source>
        <dbReference type="Proteomes" id="UP000239576"/>
    </source>
</evidence>
<dbReference type="NCBIfam" id="TIGR01901">
    <property type="entry name" value="adhes_NPXG"/>
    <property type="match status" value="1"/>
</dbReference>
<feature type="compositionally biased region" description="Polar residues" evidence="1">
    <location>
        <begin position="259"/>
        <end position="268"/>
    </location>
</feature>
<dbReference type="Proteomes" id="UP000239576">
    <property type="component" value="Unassembled WGS sequence"/>
</dbReference>
<reference evidence="3 4" key="2">
    <citation type="submission" date="2018-03" db="EMBL/GenBank/DDBJ databases">
        <title>The ancient ancestry and fast evolution of plastids.</title>
        <authorList>
            <person name="Moore K.R."/>
            <person name="Magnabosco C."/>
            <person name="Momper L."/>
            <person name="Gold D.A."/>
            <person name="Bosak T."/>
            <person name="Fournier G.P."/>
        </authorList>
    </citation>
    <scope>NUCLEOTIDE SEQUENCE [LARGE SCALE GENOMIC DNA]</scope>
    <source>
        <strain evidence="3 4">ULC18</strain>
    </source>
</reference>
<sequence>MMESYGFLLALQDYEDGLACGSTDAHLEAADTPKHQKPQGQAVRRMSFLIAALSLMEGMTGKPAQAYSTTAATRATETLAAPESIVSPDRHTEDQQTAEQKRLSPDRQEEQTSEAVSANPDRASIPVRSPNVVPPVAVQDAVVEPAASTKVVSEPSAKVPTQSNDGVPQSQKRPVADDVKSSRLSRTPAAKASVSSEPSANALETSATTVLSVASEEPQVRTIPQTPIANTALAQQTPARDRQPLSRPQPASHPITPTEVASPSTSLSSGQAVLESSIAALTSGSDAQATAPIAPVSPQPVLLAQAIVPAADGTGTQVKLDGNRFNINGGTLSGDRANLFHSFQRLGLNADQIANFMSNSNIRNILGRVVGGDPSVINGLVQVTGGNSNLYLMNPAGIVFGANARLDVPGSFTATTANGIKLGDRWFNATGSNNYAALVGNPNAFAFTMNQPGAIVNAGDLAVAAGKELTLVGGTVVNTGKLSAPGGQITIAAVPGSKQVQINQDGVLLALRVQPLSSNSPNPLPFTPSTLPALLTGGTNRPATGVVVNPDGTVQLTDGGTTIPTTPGTAIASGNLDVSGQTGGTVGVFGDRVGVINSTINASGTNGGGTVLIGGDYQGKGTVPNAQTTVVSQDSVIKADALANGAGGKVVVWSDGSTQFLGNISATGGAQGGNGGVAEVSGKQYLTYEGVTDLRSPTGIAGTLLLDPTDITIANTADSPTLNFNGATATFTDPTTSSSTITPTRLQGQLALSNVTVSTASALGAAGDIRVNAPITWSSGNALTLAADRDIDVRANITTTGANDAALTLRANRVVAISAATSTIAAQGTGKLDITLQSNADNNNVGGISLNNATLNSNGGNIIFGGGSNPATSPAVGSNTTVFLNLTNSVSTNATDGILIGRSTINAGGGNIILNGEGARNPTFNSGRGVAIAVSTITTSGTGTIQITGTGRGDAGGFNNGIFTNNAVIASTGSGAITLRGTSDNGNAQSDGIVIFGTGTVRSANGNLTLTGIGPSSGSNNNGIFISSPNAVVETTGNGAIALQGATTAANSSGIVSNGIIRSANGGNITFTADEINLGNSTVSSSGNLTLQPLTPSQAIALGGTTDSGTSTLDLLASDLTALQNGFSSITIGRSDSSGAITLAGNVTFNDPVTLRSPLGSGSINTQGFSLTGSDSITLRSGGSIRLNALSAINNALKVDVRSGQATFVNGGITTNGGVITLLGDDGLVINSSAINSGGGAVSLSGNGGNPAGLEIASSTINSGGGAVSLFGRGFDILGVSLTSSVVNSSGGSISLRGFTTDASRGIALSASSLNSSGGNIDIVGDRSPFPSSTNVRLSASSTINAGTGNITVTSDGIDFAAGSTLTGTGNLTLQPLTPSQSIVLGGTPSEFSRSGTLELLDRDLAALQNGFSSITIGRSDGSGAITLAGNVTFNDPVILRSPVGAGSINTTGGTLTGADNASIALLASQNITTGSINSAGNPVTLTGGTITAGAIASGRGDLTLTADEINLANTISGTGNLVLQPLSSSQSIALGALGGASDSGTGTLDLTSSDLTYLQNGFSSITIGRENGSGTINVAENTIFKDPTILRTPTGSIIFNGSVTLFDDEQFVKPFLEPTLGFISANQPTTVLSRDIISTGRTANTLNFFGNVQISNDITISTRSGIRFNGNLDGDRQLTLNAGIVQFSGAVGATTPLSRLLVNSQTTTVASSITTSGDLTLNSAVNLPNGGTLRSTDGKIAVGNVNASGNAVSLLAKTSITAGVINTANPEGRGGNVTLDPQGDIEVDSINAQGGANSVGGTVDITTARFFRALGTFTDRNEVLASISTAGGAGGGSITIRNGGGLTNTSFTVGNATSNGTAGAITTGTFTLSPVRAFRSSFKDGNIQIISTADQDFTRNLVEPKQQGTQEELVEQRAKRSTDDLLTLVSLISIEKGNAAQSVATIEATSTAQYEGYLGLSKDDTTPITVNDVKNTLSRIETAVGVKPAIVYISFAPQGDEPQTQLLQRSALSKSRDQLELILVTASGQAIRKTVPGATRSRVQLLGSQFRNAITSPTRRRSTAPLIDPAQKLYQLFIAPLEPELKRQNIQTLAFILDSGLRSIPMAALYDAQTRSFLIEKYSLGLMPTLSLTDTRYVNVRNSQVLAMGASQFPTSQQGSLPAVPLELDLIKEQWKAETLSEKDFTLTNLNRQQRFGIVHLATHASFQQGPPSQSYIQFEDEKLGLDQLRSLNWSNQPPELVVLSACRTAFGSEDAELGFAGSAVQARVKSVLASLWSVNDTGASGLMAEFYYQLKTAPIKAEAVRQAQLAMLRGDVYIKDGKLHWSGGEKSLPVALTGLENGDLSHPYYWSAFTLVGSPW</sequence>
<dbReference type="EMBL" id="PVWK01000014">
    <property type="protein sequence ID" value="PSB34358.1"/>
    <property type="molecule type" value="Genomic_DNA"/>
</dbReference>
<dbReference type="Gene3D" id="2.160.20.10">
    <property type="entry name" value="Single-stranded right-handed beta-helix, Pectin lyase-like"/>
    <property type="match status" value="1"/>
</dbReference>
<dbReference type="InterPro" id="IPR011050">
    <property type="entry name" value="Pectin_lyase_fold/virulence"/>
</dbReference>
<feature type="compositionally biased region" description="Polar residues" evidence="1">
    <location>
        <begin position="193"/>
        <end position="212"/>
    </location>
</feature>
<dbReference type="InterPro" id="IPR024983">
    <property type="entry name" value="CHAT_dom"/>
</dbReference>
<organism evidence="3 4">
    <name type="scientific">Stenomitos frigidus ULC18</name>
    <dbReference type="NCBI Taxonomy" id="2107698"/>
    <lineage>
        <taxon>Bacteria</taxon>
        <taxon>Bacillati</taxon>
        <taxon>Cyanobacteriota</taxon>
        <taxon>Cyanophyceae</taxon>
        <taxon>Leptolyngbyales</taxon>
        <taxon>Leptolyngbyaceae</taxon>
        <taxon>Stenomitos</taxon>
    </lineage>
</organism>
<keyword evidence="4" id="KW-1185">Reference proteome</keyword>
<feature type="domain" description="Filamentous haemagglutinin FhaB/tRNA nuclease CdiA-like TPS" evidence="2">
    <location>
        <begin position="309"/>
        <end position="423"/>
    </location>
</feature>
<dbReference type="SUPFAM" id="SSF51126">
    <property type="entry name" value="Pectin lyase-like"/>
    <property type="match status" value="1"/>
</dbReference>
<feature type="compositionally biased region" description="Basic and acidic residues" evidence="1">
    <location>
        <begin position="88"/>
        <end position="110"/>
    </location>
</feature>
<protein>
    <recommendedName>
        <fullName evidence="2">Filamentous haemagglutinin FhaB/tRNA nuclease CdiA-like TPS domain-containing protein</fullName>
    </recommendedName>
</protein>
<feature type="compositionally biased region" description="Polar residues" evidence="1">
    <location>
        <begin position="222"/>
        <end position="238"/>
    </location>
</feature>
<dbReference type="Pfam" id="PF05860">
    <property type="entry name" value="TPS"/>
    <property type="match status" value="1"/>
</dbReference>
<dbReference type="OrthoDB" id="446317at2"/>
<accession>A0A2T1ENW6</accession>
<reference evidence="4" key="1">
    <citation type="submission" date="2018-02" db="EMBL/GenBank/DDBJ databases">
        <authorList>
            <person name="Moore K."/>
            <person name="Momper L."/>
        </authorList>
    </citation>
    <scope>NUCLEOTIDE SEQUENCE [LARGE SCALE GENOMIC DNA]</scope>
    <source>
        <strain evidence="4">ULC18</strain>
    </source>
</reference>
<feature type="compositionally biased region" description="Polar residues" evidence="1">
    <location>
        <begin position="159"/>
        <end position="172"/>
    </location>
</feature>
<name>A0A2T1ENW6_9CYAN</name>
<evidence type="ECO:0000259" key="2">
    <source>
        <dbReference type="SMART" id="SM00912"/>
    </source>
</evidence>
<evidence type="ECO:0000313" key="3">
    <source>
        <dbReference type="EMBL" id="PSB34358.1"/>
    </source>
</evidence>
<dbReference type="InterPro" id="IPR012334">
    <property type="entry name" value="Pectin_lyas_fold"/>
</dbReference>
<feature type="region of interest" description="Disordered" evidence="1">
    <location>
        <begin position="79"/>
        <end position="131"/>
    </location>
</feature>
<dbReference type="InterPro" id="IPR008638">
    <property type="entry name" value="FhaB/CdiA-like_TPS"/>
</dbReference>
<dbReference type="SMART" id="SM00912">
    <property type="entry name" value="Haemagg_act"/>
    <property type="match status" value="1"/>
</dbReference>
<dbReference type="Pfam" id="PF12770">
    <property type="entry name" value="CHAT"/>
    <property type="match status" value="1"/>
</dbReference>